<dbReference type="EMBL" id="CZAE01000015">
    <property type="protein sequence ID" value="CUP67326.1"/>
    <property type="molecule type" value="Genomic_DNA"/>
</dbReference>
<protein>
    <submittedName>
        <fullName evidence="1">Uncharacterized protein</fullName>
    </submittedName>
</protein>
<dbReference type="AlphaFoldDB" id="A0A174Q668"/>
<evidence type="ECO:0000313" key="1">
    <source>
        <dbReference type="EMBL" id="CUP67326.1"/>
    </source>
</evidence>
<reference evidence="1 3" key="1">
    <citation type="submission" date="2015-09" db="EMBL/GenBank/DDBJ databases">
        <authorList>
            <consortium name="Pathogen Informatics"/>
        </authorList>
    </citation>
    <scope>NUCLEOTIDE SEQUENCE [LARGE SCALE GENOMIC DNA]</scope>
    <source>
        <strain evidence="1 3">2789STDY5834846</strain>
    </source>
</reference>
<dbReference type="Proteomes" id="UP000095606">
    <property type="component" value="Unassembled WGS sequence"/>
</dbReference>
<evidence type="ECO:0000313" key="2">
    <source>
        <dbReference type="EMBL" id="VYT17341.1"/>
    </source>
</evidence>
<sequence length="31" mass="3699">MERHPDRFGMPFFLKDKNNTIFASTFNHTAK</sequence>
<evidence type="ECO:0000313" key="3">
    <source>
        <dbReference type="Proteomes" id="UP000095606"/>
    </source>
</evidence>
<dbReference type="EMBL" id="CACRSZ010000044">
    <property type="protein sequence ID" value="VYT17341.1"/>
    <property type="molecule type" value="Genomic_DNA"/>
</dbReference>
<organism evidence="1 3">
    <name type="scientific">Bacteroides faecis</name>
    <dbReference type="NCBI Taxonomy" id="674529"/>
    <lineage>
        <taxon>Bacteria</taxon>
        <taxon>Pseudomonadati</taxon>
        <taxon>Bacteroidota</taxon>
        <taxon>Bacteroidia</taxon>
        <taxon>Bacteroidales</taxon>
        <taxon>Bacteroidaceae</taxon>
        <taxon>Bacteroides</taxon>
    </lineage>
</organism>
<gene>
    <name evidence="2" type="ORF">BFLFYP10_01628</name>
    <name evidence="1" type="ORF">ERS852461_03115</name>
</gene>
<name>A0A174Q668_9BACE</name>
<proteinExistence type="predicted"/>
<reference evidence="2" key="2">
    <citation type="submission" date="2019-11" db="EMBL/GenBank/DDBJ databases">
        <authorList>
            <person name="Feng L."/>
        </authorList>
    </citation>
    <scope>NUCLEOTIDE SEQUENCE</scope>
    <source>
        <strain evidence="2">BfaecisLFYP10</strain>
    </source>
</reference>
<accession>A0A6N2UM20</accession>
<accession>A0A174Q668</accession>